<dbReference type="GO" id="GO:0016787">
    <property type="term" value="F:hydrolase activity"/>
    <property type="evidence" value="ECO:0007669"/>
    <property type="project" value="UniProtKB-UniRule"/>
</dbReference>
<dbReference type="InterPro" id="IPR000212">
    <property type="entry name" value="DNA_helicase_UvrD/REP"/>
</dbReference>
<reference evidence="7 8" key="1">
    <citation type="submission" date="2014-11" db="EMBL/GenBank/DDBJ databases">
        <title>Genome sequence of Microbacterium mangrovi MUSC 115(T).</title>
        <authorList>
            <person name="Lee L.-H."/>
        </authorList>
    </citation>
    <scope>NUCLEOTIDE SEQUENCE [LARGE SCALE GENOMIC DNA]</scope>
    <source>
        <strain evidence="7 8">MUSC 115</strain>
    </source>
</reference>
<dbReference type="STRING" id="1348253.LK09_17285"/>
<dbReference type="PANTHER" id="PTHR11070">
    <property type="entry name" value="UVRD / RECB / PCRA DNA HELICASE FAMILY MEMBER"/>
    <property type="match status" value="1"/>
</dbReference>
<feature type="binding site" evidence="5">
    <location>
        <begin position="213"/>
        <end position="220"/>
    </location>
    <ligand>
        <name>ATP</name>
        <dbReference type="ChEBI" id="CHEBI:30616"/>
    </ligand>
</feature>
<sequence length="720" mass="78200">MQLSASVFALPDTKAVKAAPHLTAADDEHFARVAAAIRDQIARLTARLDAARRAPAGQGQKALDRDQNIRRLTAEIRALERYSVDACLGRMTPAHGDPVYIGRFGLTEADGTRLLIDWRAPAAEPFFAATHAHPQGLLARRRYRWSRGRITDYWDEAFTDDIPADVVLDDDSALLASLGRTRTGRMNDVLTTIQADQDAAIRADARGALVVDGGPGTGKTVVALHRAAYLLYADPQLSAGRGGVLVVGPHEPYLAYVEDVLPSLGEEGVLTATLREMLPEGPAALPETDAEASRLKSTAELVLAVERAASFYESPPDEVLTVETPIADLVLTPDDFADAFDSAESGIPHNEARAQVWQTLLDILFVRLTRAAGEEDAPARAAADRLFAQNRALTGAFDRAWPLLDPVELVASLWANPGFLQRCAPRLTAAEVAALQRDDPRAWTVDDLPLLDAARARVGDPGVEQRARERERALAAQQEEMENVIDHLIEADDSELKLMTMLRGADVRESLIDDAELPQTDADVLAGPFAHVVVDEAQELTDAQWAMLLRRCPSRSFTIVGDRAQARHGFTESWADRLARAGLRSIRTATLSVNYRTPEEVMDAAAPVIRAELPDANVPTSIRRSGMPVRRGALAELDAELDAWLAAHEEGVACVIGTPEFVAELSPRDRVSALTPVLAKGLEFDLVVLVDPDSFGRGIEGAVDRYVSMTRTTSELVILT</sequence>
<evidence type="ECO:0000313" key="8">
    <source>
        <dbReference type="Proteomes" id="UP000031030"/>
    </source>
</evidence>
<dbReference type="EMBL" id="JTDK01000017">
    <property type="protein sequence ID" value="KHK96084.1"/>
    <property type="molecule type" value="Genomic_DNA"/>
</dbReference>
<dbReference type="OrthoDB" id="9787585at2"/>
<dbReference type="GO" id="GO:0000725">
    <property type="term" value="P:recombinational repair"/>
    <property type="evidence" value="ECO:0007669"/>
    <property type="project" value="TreeGrafter"/>
</dbReference>
<evidence type="ECO:0000256" key="5">
    <source>
        <dbReference type="PROSITE-ProRule" id="PRU00560"/>
    </source>
</evidence>
<evidence type="ECO:0000256" key="4">
    <source>
        <dbReference type="ARBA" id="ARBA00022840"/>
    </source>
</evidence>
<name>A0A0B2A2N7_9MICO</name>
<dbReference type="Proteomes" id="UP000031030">
    <property type="component" value="Unassembled WGS sequence"/>
</dbReference>
<dbReference type="AlphaFoldDB" id="A0A0B2A2N7"/>
<dbReference type="Gene3D" id="3.40.50.300">
    <property type="entry name" value="P-loop containing nucleotide triphosphate hydrolases"/>
    <property type="match status" value="2"/>
</dbReference>
<dbReference type="GO" id="GO:0003677">
    <property type="term" value="F:DNA binding"/>
    <property type="evidence" value="ECO:0007669"/>
    <property type="project" value="InterPro"/>
</dbReference>
<evidence type="ECO:0000256" key="3">
    <source>
        <dbReference type="ARBA" id="ARBA00022806"/>
    </source>
</evidence>
<protein>
    <submittedName>
        <fullName evidence="7">ATPase AAA</fullName>
    </submittedName>
</protein>
<evidence type="ECO:0000256" key="2">
    <source>
        <dbReference type="ARBA" id="ARBA00022801"/>
    </source>
</evidence>
<gene>
    <name evidence="7" type="ORF">LK09_17285</name>
</gene>
<keyword evidence="3 5" id="KW-0347">Helicase</keyword>
<evidence type="ECO:0000313" key="7">
    <source>
        <dbReference type="EMBL" id="KHK96084.1"/>
    </source>
</evidence>
<evidence type="ECO:0000256" key="1">
    <source>
        <dbReference type="ARBA" id="ARBA00022741"/>
    </source>
</evidence>
<keyword evidence="2 5" id="KW-0378">Hydrolase</keyword>
<dbReference type="GO" id="GO:0043138">
    <property type="term" value="F:3'-5' DNA helicase activity"/>
    <property type="evidence" value="ECO:0007669"/>
    <property type="project" value="TreeGrafter"/>
</dbReference>
<evidence type="ECO:0000259" key="6">
    <source>
        <dbReference type="PROSITE" id="PS51198"/>
    </source>
</evidence>
<dbReference type="GO" id="GO:0005829">
    <property type="term" value="C:cytosol"/>
    <property type="evidence" value="ECO:0007669"/>
    <property type="project" value="TreeGrafter"/>
</dbReference>
<dbReference type="RefSeq" id="WP_039402319.1">
    <property type="nucleotide sequence ID" value="NZ_JTDK01000017.1"/>
</dbReference>
<dbReference type="GO" id="GO:0005524">
    <property type="term" value="F:ATP binding"/>
    <property type="evidence" value="ECO:0007669"/>
    <property type="project" value="UniProtKB-UniRule"/>
</dbReference>
<dbReference type="NCBIfam" id="NF041254">
    <property type="entry name" value="motor_HelR"/>
    <property type="match status" value="1"/>
</dbReference>
<dbReference type="InterPro" id="IPR014016">
    <property type="entry name" value="UvrD-like_ATP-bd"/>
</dbReference>
<dbReference type="SUPFAM" id="SSF52540">
    <property type="entry name" value="P-loop containing nucleoside triphosphate hydrolases"/>
    <property type="match status" value="1"/>
</dbReference>
<proteinExistence type="predicted"/>
<dbReference type="InterPro" id="IPR027417">
    <property type="entry name" value="P-loop_NTPase"/>
</dbReference>
<accession>A0A0B2A2N7</accession>
<keyword evidence="8" id="KW-1185">Reference proteome</keyword>
<comment type="caution">
    <text evidence="7">The sequence shown here is derived from an EMBL/GenBank/DDBJ whole genome shotgun (WGS) entry which is preliminary data.</text>
</comment>
<dbReference type="PROSITE" id="PS51198">
    <property type="entry name" value="UVRD_HELICASE_ATP_BIND"/>
    <property type="match status" value="1"/>
</dbReference>
<keyword evidence="4 5" id="KW-0067">ATP-binding</keyword>
<feature type="domain" description="UvrD-like helicase ATP-binding" evidence="6">
    <location>
        <begin position="192"/>
        <end position="598"/>
    </location>
</feature>
<keyword evidence="1 5" id="KW-0547">Nucleotide-binding</keyword>
<dbReference type="PANTHER" id="PTHR11070:SF45">
    <property type="entry name" value="DNA 3'-5' HELICASE"/>
    <property type="match status" value="1"/>
</dbReference>
<organism evidence="7 8">
    <name type="scientific">Microbacterium mangrovi</name>
    <dbReference type="NCBI Taxonomy" id="1348253"/>
    <lineage>
        <taxon>Bacteria</taxon>
        <taxon>Bacillati</taxon>
        <taxon>Actinomycetota</taxon>
        <taxon>Actinomycetes</taxon>
        <taxon>Micrococcales</taxon>
        <taxon>Microbacteriaceae</taxon>
        <taxon>Microbacterium</taxon>
    </lineage>
</organism>